<name>A0A1G4MIT8_LACFM</name>
<dbReference type="PANTHER" id="PTHR43451">
    <property type="entry name" value="ACETYLTRANSFERASE (GNAT) FAMILY PROTEIN"/>
    <property type="match status" value="1"/>
</dbReference>
<dbReference type="OrthoDB" id="410198at2759"/>
<dbReference type="InterPro" id="IPR052564">
    <property type="entry name" value="N-acetyltrans/Recomb-assoc"/>
</dbReference>
<gene>
    <name evidence="1" type="ORF">LAFE_0G18470G</name>
</gene>
<evidence type="ECO:0000313" key="2">
    <source>
        <dbReference type="Proteomes" id="UP000190831"/>
    </source>
</evidence>
<sequence>MAVNETTDIGKVRKTLEIAFEISPENDYLTKKFWNLPVAAQLSRAEINESFTEYSEYFISKGGILLEANNFDCVAIIVPPKFNPLELEDTEDPIFNEQFIKAGDRYKDKLGLGNTIPYYYLFMIGKNLNQPHIKGSARAIIDYLKERADSEDAAVMLEAINKNAKEVYAHFGFENYGEFSYGVGEVDSKGNPNTNGEGFTAAFMAYFKGGKLPLQVQEQAYV</sequence>
<dbReference type="SUPFAM" id="SSF55729">
    <property type="entry name" value="Acyl-CoA N-acyltransferases (Nat)"/>
    <property type="match status" value="1"/>
</dbReference>
<organism evidence="1 2">
    <name type="scientific">Lachancea fermentati</name>
    <name type="common">Zygosaccharomyces fermentati</name>
    <dbReference type="NCBI Taxonomy" id="4955"/>
    <lineage>
        <taxon>Eukaryota</taxon>
        <taxon>Fungi</taxon>
        <taxon>Dikarya</taxon>
        <taxon>Ascomycota</taxon>
        <taxon>Saccharomycotina</taxon>
        <taxon>Saccharomycetes</taxon>
        <taxon>Saccharomycetales</taxon>
        <taxon>Saccharomycetaceae</taxon>
        <taxon>Lachancea</taxon>
    </lineage>
</organism>
<dbReference type="Gene3D" id="3.40.630.30">
    <property type="match status" value="1"/>
</dbReference>
<dbReference type="OMA" id="YGVGEVN"/>
<dbReference type="AlphaFoldDB" id="A0A1G4MIT8"/>
<protein>
    <submittedName>
        <fullName evidence="1">LAFE_0G18470g1_1</fullName>
    </submittedName>
</protein>
<accession>A0A1G4MIT8</accession>
<evidence type="ECO:0000313" key="1">
    <source>
        <dbReference type="EMBL" id="SCW03799.1"/>
    </source>
</evidence>
<keyword evidence="2" id="KW-1185">Reference proteome</keyword>
<proteinExistence type="predicted"/>
<dbReference type="PANTHER" id="PTHR43451:SF1">
    <property type="entry name" value="ACETYLTRANSFERASE"/>
    <property type="match status" value="1"/>
</dbReference>
<reference evidence="1 2" key="1">
    <citation type="submission" date="2016-03" db="EMBL/GenBank/DDBJ databases">
        <authorList>
            <person name="Devillers H."/>
        </authorList>
    </citation>
    <scope>NUCLEOTIDE SEQUENCE [LARGE SCALE GENOMIC DNA]</scope>
    <source>
        <strain evidence="1">CBS 6772</strain>
    </source>
</reference>
<dbReference type="EMBL" id="LT598486">
    <property type="protein sequence ID" value="SCW03799.1"/>
    <property type="molecule type" value="Genomic_DNA"/>
</dbReference>
<dbReference type="Proteomes" id="UP000190831">
    <property type="component" value="Chromosome G"/>
</dbReference>
<dbReference type="InterPro" id="IPR016181">
    <property type="entry name" value="Acyl_CoA_acyltransferase"/>
</dbReference>